<evidence type="ECO:0000313" key="4">
    <source>
        <dbReference type="Proteomes" id="UP000824969"/>
    </source>
</evidence>
<evidence type="ECO:0000313" key="3">
    <source>
        <dbReference type="EMBL" id="BBL68030.1"/>
    </source>
</evidence>
<organism evidence="3 4">
    <name type="scientific">Methanoculleus chikugoensis</name>
    <dbReference type="NCBI Taxonomy" id="118126"/>
    <lineage>
        <taxon>Archaea</taxon>
        <taxon>Methanobacteriati</taxon>
        <taxon>Methanobacteriota</taxon>
        <taxon>Stenosarchaea group</taxon>
        <taxon>Methanomicrobia</taxon>
        <taxon>Methanomicrobiales</taxon>
        <taxon>Methanomicrobiaceae</taxon>
        <taxon>Methanoculleus</taxon>
    </lineage>
</organism>
<dbReference type="PROSITE" id="PS00198">
    <property type="entry name" value="4FE4S_FER_1"/>
    <property type="match status" value="1"/>
</dbReference>
<feature type="domain" description="4Fe-4S ferredoxin-type" evidence="2">
    <location>
        <begin position="184"/>
        <end position="213"/>
    </location>
</feature>
<dbReference type="Pfam" id="PF00037">
    <property type="entry name" value="Fer4"/>
    <property type="match status" value="1"/>
</dbReference>
<keyword evidence="4" id="KW-1185">Reference proteome</keyword>
<evidence type="ECO:0000256" key="1">
    <source>
        <dbReference type="SAM" id="MobiDB-lite"/>
    </source>
</evidence>
<dbReference type="NCBIfam" id="NF038196">
    <property type="entry name" value="ferrodoxin_EFR1"/>
    <property type="match status" value="1"/>
</dbReference>
<dbReference type="GeneID" id="66130734"/>
<proteinExistence type="predicted"/>
<dbReference type="InterPro" id="IPR017900">
    <property type="entry name" value="4Fe4S_Fe_S_CS"/>
</dbReference>
<dbReference type="PROSITE" id="PS51379">
    <property type="entry name" value="4FE4S_FER_2"/>
    <property type="match status" value="1"/>
</dbReference>
<name>A0ABM7H5I2_9EURY</name>
<evidence type="ECO:0000259" key="2">
    <source>
        <dbReference type="PROSITE" id="PS51379"/>
    </source>
</evidence>
<sequence length="291" mass="30568">MKTVIYYFTGTGNSLAAAGKIAGALGETELVPIASLADTPGAITPDADRVGIVCPVYDFGVPLMVAGFAERLDLSRAKYTFAVVTMGGMGVSALHQVDGILRERQGRGLDAAFTVRMPANFPPLFRPQEGRALDNVLVAGDIRLAGIAEAIGSGRLVSPGFAPVSRLVRALTYWQFPASARGAADVFSVSDACTGCGTCAKVCPAGNLTFVDGRPAWGRKCEICCACLHFCPTEAIQLNVMLGTEGRGRYRHPDLTVADMEAQRGQNVPAPDTPAVQGRLPGTRGERPGEV</sequence>
<accession>A0ABM7H5I2</accession>
<dbReference type="InterPro" id="IPR047964">
    <property type="entry name" value="EFR1-like"/>
</dbReference>
<dbReference type="InterPro" id="IPR017896">
    <property type="entry name" value="4Fe4S_Fe-S-bd"/>
</dbReference>
<reference evidence="3 4" key="1">
    <citation type="submission" date="2019-06" db="EMBL/GenBank/DDBJ databases">
        <title>Complete genome sequence of Methanoculleus chikugoensis strain MG62.</title>
        <authorList>
            <person name="Asakawa S."/>
            <person name="Dianou D."/>
        </authorList>
    </citation>
    <scope>NUCLEOTIDE SEQUENCE [LARGE SCALE GENOMIC DNA]</scope>
    <source>
        <strain evidence="3 4">MG62</strain>
    </source>
</reference>
<dbReference type="EMBL" id="AP019781">
    <property type="protein sequence ID" value="BBL68030.1"/>
    <property type="molecule type" value="Genomic_DNA"/>
</dbReference>
<gene>
    <name evidence="3" type="ORF">MchiMG62_12110</name>
</gene>
<feature type="region of interest" description="Disordered" evidence="1">
    <location>
        <begin position="264"/>
        <end position="291"/>
    </location>
</feature>
<dbReference type="RefSeq" id="WP_221058420.1">
    <property type="nucleotide sequence ID" value="NZ_AP019781.1"/>
</dbReference>
<protein>
    <submittedName>
        <fullName evidence="3">Iron-sulfur protein</fullName>
    </submittedName>
</protein>
<dbReference type="Proteomes" id="UP000824969">
    <property type="component" value="Chromosome"/>
</dbReference>